<proteinExistence type="predicted"/>
<evidence type="ECO:0000313" key="5">
    <source>
        <dbReference type="EMBL" id="QCT69786.1"/>
    </source>
</evidence>
<dbReference type="GO" id="GO:0051536">
    <property type="term" value="F:iron-sulfur cluster binding"/>
    <property type="evidence" value="ECO:0007669"/>
    <property type="project" value="UniProtKB-KW"/>
</dbReference>
<organism evidence="5 6">
    <name type="scientific">Eubacterium maltosivorans</name>
    <dbReference type="NCBI Taxonomy" id="2041044"/>
    <lineage>
        <taxon>Bacteria</taxon>
        <taxon>Bacillati</taxon>
        <taxon>Bacillota</taxon>
        <taxon>Clostridia</taxon>
        <taxon>Eubacteriales</taxon>
        <taxon>Eubacteriaceae</taxon>
        <taxon>Eubacterium</taxon>
    </lineage>
</organism>
<dbReference type="InterPro" id="IPR023874">
    <property type="entry name" value="DNA_rSAM_put"/>
</dbReference>
<protein>
    <submittedName>
        <fullName evidence="5">Putative DNA modification/repair radical SAM protein</fullName>
    </submittedName>
</protein>
<dbReference type="PANTHER" id="PTHR21180">
    <property type="entry name" value="ENDONUCLEASE/EXONUCLEASE/PHOSPHATASE FAMILY DOMAIN-CONTAINING PROTEIN 1"/>
    <property type="match status" value="1"/>
</dbReference>
<dbReference type="InterPro" id="IPR013785">
    <property type="entry name" value="Aldolase_TIM"/>
</dbReference>
<dbReference type="NCBIfam" id="TIGR03916">
    <property type="entry name" value="rSAM_link_UDG"/>
    <property type="match status" value="1"/>
</dbReference>
<dbReference type="RefSeq" id="WP_096919301.1">
    <property type="nucleotide sequence ID" value="NZ_CP029487.1"/>
</dbReference>
<evidence type="ECO:0000256" key="1">
    <source>
        <dbReference type="ARBA" id="ARBA00022691"/>
    </source>
</evidence>
<dbReference type="EMBL" id="CP029487">
    <property type="protein sequence ID" value="QCT69786.1"/>
    <property type="molecule type" value="Genomic_DNA"/>
</dbReference>
<reference evidence="5 6" key="1">
    <citation type="submission" date="2018-05" db="EMBL/GenBank/DDBJ databases">
        <title>Genome comparison of Eubacterium sp.</title>
        <authorList>
            <person name="Feng Y."/>
            <person name="Sanchez-Andrea I."/>
            <person name="Stams A.J.M."/>
            <person name="De Vos W.M."/>
        </authorList>
    </citation>
    <scope>NUCLEOTIDE SEQUENCE [LARGE SCALE GENOMIC DNA]</scope>
    <source>
        <strain evidence="5 6">YI</strain>
    </source>
</reference>
<gene>
    <name evidence="5" type="ORF">CPZ25_000200</name>
</gene>
<dbReference type="KEGG" id="emt:CPZ25_000200"/>
<dbReference type="PANTHER" id="PTHR21180:SF9">
    <property type="entry name" value="TYPE II SECRETION SYSTEM PROTEIN K"/>
    <property type="match status" value="1"/>
</dbReference>
<name>A0A4V1GLH3_EUBML</name>
<dbReference type="Proteomes" id="UP000218387">
    <property type="component" value="Chromosome"/>
</dbReference>
<keyword evidence="2" id="KW-0479">Metal-binding</keyword>
<evidence type="ECO:0000256" key="4">
    <source>
        <dbReference type="ARBA" id="ARBA00023014"/>
    </source>
</evidence>
<sequence length="436" mass="49362">MELLDKLKILTDAAKFDVACTSSGVKRNGKKGALGNTVADGICHSFATDGRCISLLKVLMTNVCVYDCKYCVNRVSQDVERAAFTPRELADLTIGFYRRNYIEGLFLSSSVIKNPDYTCERMIETLALLRGDEYNFNGYIHVKAIPGADPRLLTQLGYLADRMSINIELPSEEGLKRLAPDKTKTSIFKPMGMITDKIEENSYDVVKYRHTPKFVPAGQSTQMIIGATPDTDYKILNLTEGLYQKYSLKRVFFSAYVPVSENKLLPALDTKPPLLREHRLYQADWLLRFYGFHAAELLDAEHPNFNPLVDPKCSWALAHLDQFPIEVNTASREMLLRVPGIGVKSTTRIIQARRMGRLDFEGLRKIGVVLKRAQYFILCSGKMVEGLKVTPDGVLRALISEQGQRDLIERKYEQLSFFDKDQSPVLHREVLKCLTQ</sequence>
<dbReference type="InterPro" id="IPR007197">
    <property type="entry name" value="rSAM"/>
</dbReference>
<dbReference type="SFLD" id="SFLDS00029">
    <property type="entry name" value="Radical_SAM"/>
    <property type="match status" value="1"/>
</dbReference>
<dbReference type="GO" id="GO:0046872">
    <property type="term" value="F:metal ion binding"/>
    <property type="evidence" value="ECO:0007669"/>
    <property type="project" value="UniProtKB-KW"/>
</dbReference>
<dbReference type="InterPro" id="IPR010994">
    <property type="entry name" value="RuvA_2-like"/>
</dbReference>
<keyword evidence="4" id="KW-0411">Iron-sulfur</keyword>
<dbReference type="InterPro" id="IPR058240">
    <property type="entry name" value="rSAM_sf"/>
</dbReference>
<dbReference type="InterPro" id="IPR051675">
    <property type="entry name" value="Endo/Exo/Phosphatase_dom_1"/>
</dbReference>
<keyword evidence="3" id="KW-0408">Iron</keyword>
<evidence type="ECO:0000313" key="6">
    <source>
        <dbReference type="Proteomes" id="UP000218387"/>
    </source>
</evidence>
<keyword evidence="6" id="KW-1185">Reference proteome</keyword>
<dbReference type="SFLD" id="SFLDG01102">
    <property type="entry name" value="Uncharacterised_Radical_SAM_Su"/>
    <property type="match status" value="1"/>
</dbReference>
<dbReference type="SUPFAM" id="SSF47781">
    <property type="entry name" value="RuvA domain 2-like"/>
    <property type="match status" value="1"/>
</dbReference>
<dbReference type="GO" id="GO:0003824">
    <property type="term" value="F:catalytic activity"/>
    <property type="evidence" value="ECO:0007669"/>
    <property type="project" value="InterPro"/>
</dbReference>
<evidence type="ECO:0000256" key="3">
    <source>
        <dbReference type="ARBA" id="ARBA00023004"/>
    </source>
</evidence>
<keyword evidence="1" id="KW-0949">S-adenosyl-L-methionine</keyword>
<evidence type="ECO:0000256" key="2">
    <source>
        <dbReference type="ARBA" id="ARBA00022723"/>
    </source>
</evidence>
<dbReference type="Gene3D" id="1.10.150.320">
    <property type="entry name" value="Photosystem II 12 kDa extrinsic protein"/>
    <property type="match status" value="1"/>
</dbReference>
<dbReference type="AlphaFoldDB" id="A0A4V1GLH3"/>
<dbReference type="SUPFAM" id="SSF102114">
    <property type="entry name" value="Radical SAM enzymes"/>
    <property type="match status" value="1"/>
</dbReference>
<dbReference type="Gene3D" id="3.20.20.70">
    <property type="entry name" value="Aldolase class I"/>
    <property type="match status" value="1"/>
</dbReference>
<accession>A0A4V1GLH3</accession>